<evidence type="ECO:0000256" key="1">
    <source>
        <dbReference type="SAM" id="MobiDB-lite"/>
    </source>
</evidence>
<evidence type="ECO:0008006" key="4">
    <source>
        <dbReference type="Google" id="ProtNLM"/>
    </source>
</evidence>
<reference evidence="2 3" key="1">
    <citation type="submission" date="2020-08" db="EMBL/GenBank/DDBJ databases">
        <title>Genome sequence of Rhizobiales bacterium strain IZ6.</title>
        <authorList>
            <person name="Nakai R."/>
            <person name="Naganuma T."/>
        </authorList>
    </citation>
    <scope>NUCLEOTIDE SEQUENCE [LARGE SCALE GENOMIC DNA]</scope>
    <source>
        <strain evidence="2 3">IZ6</strain>
    </source>
</reference>
<name>A0A6S6QSG7_9HYPH</name>
<dbReference type="EMBL" id="AP023361">
    <property type="protein sequence ID" value="BCJ90001.1"/>
    <property type="molecule type" value="Genomic_DNA"/>
</dbReference>
<sequence length="75" mass="8593">MSRRTEPGTSHKQVERRNPRADKHLSAQQLARLTRLYVDHPEISVSTIAARFGIGPDTVTSLIPFDKRRVRGTRR</sequence>
<proteinExistence type="predicted"/>
<accession>A0A6S6QSG7</accession>
<keyword evidence="3" id="KW-1185">Reference proteome</keyword>
<evidence type="ECO:0000313" key="3">
    <source>
        <dbReference type="Proteomes" id="UP000515317"/>
    </source>
</evidence>
<dbReference type="Proteomes" id="UP000515317">
    <property type="component" value="Chromosome"/>
</dbReference>
<dbReference type="AlphaFoldDB" id="A0A6S6QSG7"/>
<feature type="compositionally biased region" description="Basic and acidic residues" evidence="1">
    <location>
        <begin position="12"/>
        <end position="24"/>
    </location>
</feature>
<gene>
    <name evidence="2" type="ORF">IZ6_07360</name>
</gene>
<evidence type="ECO:0000313" key="2">
    <source>
        <dbReference type="EMBL" id="BCJ90001.1"/>
    </source>
</evidence>
<dbReference type="RefSeq" id="WP_222876663.1">
    <property type="nucleotide sequence ID" value="NZ_AP023361.1"/>
</dbReference>
<dbReference type="KEGG" id="tso:IZ6_07360"/>
<feature type="region of interest" description="Disordered" evidence="1">
    <location>
        <begin position="1"/>
        <end position="24"/>
    </location>
</feature>
<organism evidence="2 3">
    <name type="scientific">Terrihabitans soli</name>
    <dbReference type="NCBI Taxonomy" id="708113"/>
    <lineage>
        <taxon>Bacteria</taxon>
        <taxon>Pseudomonadati</taxon>
        <taxon>Pseudomonadota</taxon>
        <taxon>Alphaproteobacteria</taxon>
        <taxon>Hyphomicrobiales</taxon>
        <taxon>Terrihabitans</taxon>
    </lineage>
</organism>
<protein>
    <recommendedName>
        <fullName evidence="4">Helix-turn-helix domain-containing protein</fullName>
    </recommendedName>
</protein>